<reference evidence="1" key="2">
    <citation type="journal article" date="2024" name="Plant">
        <title>Genomic evolution and insights into agronomic trait innovations of Sesamum species.</title>
        <authorList>
            <person name="Miao H."/>
            <person name="Wang L."/>
            <person name="Qu L."/>
            <person name="Liu H."/>
            <person name="Sun Y."/>
            <person name="Le M."/>
            <person name="Wang Q."/>
            <person name="Wei S."/>
            <person name="Zheng Y."/>
            <person name="Lin W."/>
            <person name="Duan Y."/>
            <person name="Cao H."/>
            <person name="Xiong S."/>
            <person name="Wang X."/>
            <person name="Wei L."/>
            <person name="Li C."/>
            <person name="Ma Q."/>
            <person name="Ju M."/>
            <person name="Zhao R."/>
            <person name="Li G."/>
            <person name="Mu C."/>
            <person name="Tian Q."/>
            <person name="Mei H."/>
            <person name="Zhang T."/>
            <person name="Gao T."/>
            <person name="Zhang H."/>
        </authorList>
    </citation>
    <scope>NUCLEOTIDE SEQUENCE</scope>
    <source>
        <strain evidence="1">3651</strain>
    </source>
</reference>
<evidence type="ECO:0000313" key="2">
    <source>
        <dbReference type="Proteomes" id="UP001293254"/>
    </source>
</evidence>
<sequence length="114" mass="12494">MREELLECDILVLQTSDYLDKFLKVEVLIKLLFDGSSGIDRAWLLTSPSSSSFSWLSESLPAISESSPSLVERVGNIFHSTSRSNQQCLASNNPGITLDVVVHIGGSTHSNELQ</sequence>
<keyword evidence="2" id="KW-1185">Reference proteome</keyword>
<dbReference type="AlphaFoldDB" id="A0AAE1Y7Z3"/>
<organism evidence="1 2">
    <name type="scientific">Sesamum alatum</name>
    <dbReference type="NCBI Taxonomy" id="300844"/>
    <lineage>
        <taxon>Eukaryota</taxon>
        <taxon>Viridiplantae</taxon>
        <taxon>Streptophyta</taxon>
        <taxon>Embryophyta</taxon>
        <taxon>Tracheophyta</taxon>
        <taxon>Spermatophyta</taxon>
        <taxon>Magnoliopsida</taxon>
        <taxon>eudicotyledons</taxon>
        <taxon>Gunneridae</taxon>
        <taxon>Pentapetalae</taxon>
        <taxon>asterids</taxon>
        <taxon>lamiids</taxon>
        <taxon>Lamiales</taxon>
        <taxon>Pedaliaceae</taxon>
        <taxon>Sesamum</taxon>
    </lineage>
</organism>
<accession>A0AAE1Y7Z3</accession>
<comment type="caution">
    <text evidence="1">The sequence shown here is derived from an EMBL/GenBank/DDBJ whole genome shotgun (WGS) entry which is preliminary data.</text>
</comment>
<reference evidence="1" key="1">
    <citation type="submission" date="2020-06" db="EMBL/GenBank/DDBJ databases">
        <authorList>
            <person name="Li T."/>
            <person name="Hu X."/>
            <person name="Zhang T."/>
            <person name="Song X."/>
            <person name="Zhang H."/>
            <person name="Dai N."/>
            <person name="Sheng W."/>
            <person name="Hou X."/>
            <person name="Wei L."/>
        </authorList>
    </citation>
    <scope>NUCLEOTIDE SEQUENCE</scope>
    <source>
        <strain evidence="1">3651</strain>
        <tissue evidence="1">Leaf</tissue>
    </source>
</reference>
<evidence type="ECO:0000313" key="1">
    <source>
        <dbReference type="EMBL" id="KAK4424768.1"/>
    </source>
</evidence>
<proteinExistence type="predicted"/>
<protein>
    <submittedName>
        <fullName evidence="1">Uncharacterized protein</fullName>
    </submittedName>
</protein>
<name>A0AAE1Y7Z3_9LAMI</name>
<gene>
    <name evidence="1" type="ORF">Salat_1670400</name>
</gene>
<dbReference type="EMBL" id="JACGWO010000006">
    <property type="protein sequence ID" value="KAK4424768.1"/>
    <property type="molecule type" value="Genomic_DNA"/>
</dbReference>
<dbReference type="Proteomes" id="UP001293254">
    <property type="component" value="Unassembled WGS sequence"/>
</dbReference>